<evidence type="ECO:0000313" key="2">
    <source>
        <dbReference type="Proteomes" id="UP000027120"/>
    </source>
</evidence>
<evidence type="ECO:0000313" key="1">
    <source>
        <dbReference type="EMBL" id="KDO62972.1"/>
    </source>
</evidence>
<name>A0A067FHN3_CITSI</name>
<accession>A0A067FHN3</accession>
<gene>
    <name evidence="1" type="ORF">CISIN_1g042549mg</name>
</gene>
<protein>
    <submittedName>
        <fullName evidence="1">Uncharacterized protein</fullName>
    </submittedName>
</protein>
<organism evidence="1 2">
    <name type="scientific">Citrus sinensis</name>
    <name type="common">Sweet orange</name>
    <name type="synonym">Citrus aurantium var. sinensis</name>
    <dbReference type="NCBI Taxonomy" id="2711"/>
    <lineage>
        <taxon>Eukaryota</taxon>
        <taxon>Viridiplantae</taxon>
        <taxon>Streptophyta</taxon>
        <taxon>Embryophyta</taxon>
        <taxon>Tracheophyta</taxon>
        <taxon>Spermatophyta</taxon>
        <taxon>Magnoliopsida</taxon>
        <taxon>eudicotyledons</taxon>
        <taxon>Gunneridae</taxon>
        <taxon>Pentapetalae</taxon>
        <taxon>rosids</taxon>
        <taxon>malvids</taxon>
        <taxon>Sapindales</taxon>
        <taxon>Rutaceae</taxon>
        <taxon>Aurantioideae</taxon>
        <taxon>Citrus</taxon>
    </lineage>
</organism>
<dbReference type="Proteomes" id="UP000027120">
    <property type="component" value="Unassembled WGS sequence"/>
</dbReference>
<proteinExistence type="predicted"/>
<sequence length="85" mass="10180">MSLLPIMLSKYCSRVAWNWNVRLRIIFPSLCLQINIINKKYITMNMNLNFICHMMEENFLRMSISNTTSKMREKKSASRPFDKFP</sequence>
<dbReference type="EMBL" id="KK784915">
    <property type="protein sequence ID" value="KDO62972.1"/>
    <property type="molecule type" value="Genomic_DNA"/>
</dbReference>
<keyword evidence="2" id="KW-1185">Reference proteome</keyword>
<reference evidence="1 2" key="1">
    <citation type="submission" date="2014-04" db="EMBL/GenBank/DDBJ databases">
        <authorList>
            <consortium name="International Citrus Genome Consortium"/>
            <person name="Gmitter F."/>
            <person name="Chen C."/>
            <person name="Farmerie W."/>
            <person name="Harkins T."/>
            <person name="Desany B."/>
            <person name="Mohiuddin M."/>
            <person name="Kodira C."/>
            <person name="Borodovsky M."/>
            <person name="Lomsadze A."/>
            <person name="Burns P."/>
            <person name="Jenkins J."/>
            <person name="Prochnik S."/>
            <person name="Shu S."/>
            <person name="Chapman J."/>
            <person name="Pitluck S."/>
            <person name="Schmutz J."/>
            <person name="Rokhsar D."/>
        </authorList>
    </citation>
    <scope>NUCLEOTIDE SEQUENCE</scope>
</reference>
<dbReference type="AlphaFoldDB" id="A0A067FHN3"/>